<accession>A0ABQ6MA91</accession>
<keyword evidence="3" id="KW-0963">Cytoplasm</keyword>
<dbReference type="InterPro" id="IPR023379">
    <property type="entry name" value="BART_dom"/>
</dbReference>
<evidence type="ECO:0000256" key="3">
    <source>
        <dbReference type="ARBA" id="ARBA00022490"/>
    </source>
</evidence>
<name>A0ABQ6MA91_9STRA</name>
<feature type="domain" description="BART" evidence="7">
    <location>
        <begin position="25"/>
        <end position="131"/>
    </location>
</feature>
<reference evidence="8 9" key="1">
    <citation type="journal article" date="2023" name="Commun. Biol.">
        <title>Genome analysis of Parmales, the sister group of diatoms, reveals the evolutionary specialization of diatoms from phago-mixotrophs to photoautotrophs.</title>
        <authorList>
            <person name="Ban H."/>
            <person name="Sato S."/>
            <person name="Yoshikawa S."/>
            <person name="Yamada K."/>
            <person name="Nakamura Y."/>
            <person name="Ichinomiya M."/>
            <person name="Sato N."/>
            <person name="Blanc-Mathieu R."/>
            <person name="Endo H."/>
            <person name="Kuwata A."/>
            <person name="Ogata H."/>
        </authorList>
    </citation>
    <scope>NUCLEOTIDE SEQUENCE [LARGE SCALE GENOMIC DNA]</scope>
</reference>
<dbReference type="InterPro" id="IPR042541">
    <property type="entry name" value="BART_sf"/>
</dbReference>
<gene>
    <name evidence="8" type="ORF">TeGR_g4645</name>
</gene>
<keyword evidence="9" id="KW-1185">Reference proteome</keyword>
<evidence type="ECO:0000256" key="1">
    <source>
        <dbReference type="ARBA" id="ARBA00004138"/>
    </source>
</evidence>
<dbReference type="EMBL" id="BRYB01002609">
    <property type="protein sequence ID" value="GMI22586.1"/>
    <property type="molecule type" value="Genomic_DNA"/>
</dbReference>
<keyword evidence="4" id="KW-0969">Cilium</keyword>
<sequence length="355" mass="40756">MPRDESKDAEESKEEGAAPIENPLILSLIDWGTSASFEASLSHWMSKRCEDFIEERPQIDDEQPLSWGAAFNEYNEWLDSQLGEFVEENNTTAQEVAEQMEKAMYDSEGTEFFPAFMAITEYDEFVKQMHNLARGQEIQEDAMKAANGENGENKVEDDVMDISGTWEADPNSYDPTSTEAMLIHGKWEASRAGGEQSGGERADRREASRAGGEQNGERCKCPWMFRKILKRASRLIKDVQLMQTKDDFTFIFTLHLFGTSISTHPYEVKEDEMNMWNKPFKILVHRPTKAGIKYQQFEHPNLPSDTIDTSHFWLEDGGDRLVWESRMYRSDIDKEVVNVQQFIRKGSALSQSSRK</sequence>
<evidence type="ECO:0000313" key="8">
    <source>
        <dbReference type="EMBL" id="GMI22586.1"/>
    </source>
</evidence>
<protein>
    <recommendedName>
        <fullName evidence="7">BART domain-containing protein</fullName>
    </recommendedName>
</protein>
<keyword evidence="5" id="KW-0966">Cell projection</keyword>
<evidence type="ECO:0000259" key="7">
    <source>
        <dbReference type="Pfam" id="PF11527"/>
    </source>
</evidence>
<proteinExistence type="predicted"/>
<feature type="compositionally biased region" description="Basic and acidic residues" evidence="6">
    <location>
        <begin position="198"/>
        <end position="208"/>
    </location>
</feature>
<evidence type="ECO:0000256" key="4">
    <source>
        <dbReference type="ARBA" id="ARBA00023069"/>
    </source>
</evidence>
<evidence type="ECO:0000313" key="9">
    <source>
        <dbReference type="Proteomes" id="UP001165060"/>
    </source>
</evidence>
<feature type="region of interest" description="Disordered" evidence="6">
    <location>
        <begin position="189"/>
        <end position="216"/>
    </location>
</feature>
<evidence type="ECO:0000256" key="2">
    <source>
        <dbReference type="ARBA" id="ARBA00004496"/>
    </source>
</evidence>
<dbReference type="Pfam" id="PF11527">
    <property type="entry name" value="ARL2_Bind_BART"/>
    <property type="match status" value="1"/>
</dbReference>
<dbReference type="Gene3D" id="1.20.1520.10">
    <property type="entry name" value="ADP-ribosylation factor-like 2-binding protein, domain"/>
    <property type="match status" value="1"/>
</dbReference>
<organism evidence="8 9">
    <name type="scientific">Tetraparma gracilis</name>
    <dbReference type="NCBI Taxonomy" id="2962635"/>
    <lineage>
        <taxon>Eukaryota</taxon>
        <taxon>Sar</taxon>
        <taxon>Stramenopiles</taxon>
        <taxon>Ochrophyta</taxon>
        <taxon>Bolidophyceae</taxon>
        <taxon>Parmales</taxon>
        <taxon>Triparmaceae</taxon>
        <taxon>Tetraparma</taxon>
    </lineage>
</organism>
<dbReference type="Proteomes" id="UP001165060">
    <property type="component" value="Unassembled WGS sequence"/>
</dbReference>
<evidence type="ECO:0000256" key="6">
    <source>
        <dbReference type="SAM" id="MobiDB-lite"/>
    </source>
</evidence>
<comment type="subcellular location">
    <subcellularLocation>
        <location evidence="1">Cell projection</location>
        <location evidence="1">Cilium</location>
    </subcellularLocation>
    <subcellularLocation>
        <location evidence="2">Cytoplasm</location>
    </subcellularLocation>
</comment>
<comment type="caution">
    <text evidence="8">The sequence shown here is derived from an EMBL/GenBank/DDBJ whole genome shotgun (WGS) entry which is preliminary data.</text>
</comment>
<evidence type="ECO:0000256" key="5">
    <source>
        <dbReference type="ARBA" id="ARBA00023273"/>
    </source>
</evidence>